<feature type="non-terminal residue" evidence="1">
    <location>
        <position position="313"/>
    </location>
</feature>
<keyword evidence="2" id="KW-1185">Reference proteome</keyword>
<reference evidence="1" key="1">
    <citation type="submission" date="2022-06" db="EMBL/GenBank/DDBJ databases">
        <title>Phylogenomic reconstructions and comparative analyses of Kickxellomycotina fungi.</title>
        <authorList>
            <person name="Reynolds N.K."/>
            <person name="Stajich J.E."/>
            <person name="Barry K."/>
            <person name="Grigoriev I.V."/>
            <person name="Crous P."/>
            <person name="Smith M.E."/>
        </authorList>
    </citation>
    <scope>NUCLEOTIDE SEQUENCE</scope>
    <source>
        <strain evidence="1">RSA 2271</strain>
    </source>
</reference>
<accession>A0ACC1HRZ9</accession>
<comment type="caution">
    <text evidence="1">The sequence shown here is derived from an EMBL/GenBank/DDBJ whole genome shotgun (WGS) entry which is preliminary data.</text>
</comment>
<dbReference type="EMBL" id="JAMZIH010000445">
    <property type="protein sequence ID" value="KAJ1679340.1"/>
    <property type="molecule type" value="Genomic_DNA"/>
</dbReference>
<evidence type="ECO:0000313" key="2">
    <source>
        <dbReference type="Proteomes" id="UP001145114"/>
    </source>
</evidence>
<protein>
    <submittedName>
        <fullName evidence="1">Uncharacterized protein</fullName>
    </submittedName>
</protein>
<evidence type="ECO:0000313" key="1">
    <source>
        <dbReference type="EMBL" id="KAJ1679340.1"/>
    </source>
</evidence>
<organism evidence="1 2">
    <name type="scientific">Spiromyces aspiralis</name>
    <dbReference type="NCBI Taxonomy" id="68401"/>
    <lineage>
        <taxon>Eukaryota</taxon>
        <taxon>Fungi</taxon>
        <taxon>Fungi incertae sedis</taxon>
        <taxon>Zoopagomycota</taxon>
        <taxon>Kickxellomycotina</taxon>
        <taxon>Kickxellomycetes</taxon>
        <taxon>Kickxellales</taxon>
        <taxon>Kickxellaceae</taxon>
        <taxon>Spiromyces</taxon>
    </lineage>
</organism>
<gene>
    <name evidence="1" type="ORF">EV182_002257</name>
</gene>
<dbReference type="Proteomes" id="UP001145114">
    <property type="component" value="Unassembled WGS sequence"/>
</dbReference>
<proteinExistence type="predicted"/>
<sequence length="313" mass="34697">MTQPPSLASAPALSYTDVTSRSKQAPPAETSFPCAQNSPPTKGSSASSDSESSSTHSFDVDAWVADQLQSQGQERQDVQQTLAYMREALAARLDAVQARLHSLINDRYTDFLGLSNSVDAQSKWKGKLADFESKLKYRQQIRDKKRVLEMFLDISKLLANVEGLLRDCGDGNGRDAPTRIKLLERAVGDCNRIRYLVGKGQGYPIIDHIMRVRADKLEVLLHESLVSFLKDWIERYLASEGSAEFDQLEQCLRAFSIIDQTERAELLLRANLVDPAIAKILASKQGKDGSINTGISIDPAVLQDILDAIRNFV</sequence>
<name>A0ACC1HRZ9_9FUNG</name>